<dbReference type="AlphaFoldDB" id="A0A9X3R8W3"/>
<dbReference type="EMBL" id="JAPZVI010000059">
    <property type="protein sequence ID" value="MCZ8405935.1"/>
    <property type="molecule type" value="Genomic_DNA"/>
</dbReference>
<dbReference type="SUPFAM" id="SSF48498">
    <property type="entry name" value="Tetracyclin repressor-like, C-terminal domain"/>
    <property type="match status" value="1"/>
</dbReference>
<dbReference type="Proteomes" id="UP001141992">
    <property type="component" value="Unassembled WGS sequence"/>
</dbReference>
<dbReference type="InterPro" id="IPR009057">
    <property type="entry name" value="Homeodomain-like_sf"/>
</dbReference>
<keyword evidence="2 4" id="KW-0238">DNA-binding</keyword>
<name>A0A9X3R8W3_ALCXX</name>
<evidence type="ECO:0000256" key="1">
    <source>
        <dbReference type="ARBA" id="ARBA00023015"/>
    </source>
</evidence>
<evidence type="ECO:0000313" key="7">
    <source>
        <dbReference type="Proteomes" id="UP001141992"/>
    </source>
</evidence>
<dbReference type="GO" id="GO:0003677">
    <property type="term" value="F:DNA binding"/>
    <property type="evidence" value="ECO:0007669"/>
    <property type="project" value="UniProtKB-UniRule"/>
</dbReference>
<dbReference type="Pfam" id="PF00440">
    <property type="entry name" value="TetR_N"/>
    <property type="match status" value="1"/>
</dbReference>
<feature type="DNA-binding region" description="H-T-H motif" evidence="4">
    <location>
        <begin position="17"/>
        <end position="36"/>
    </location>
</feature>
<dbReference type="Gene3D" id="1.10.357.10">
    <property type="entry name" value="Tetracycline Repressor, domain 2"/>
    <property type="match status" value="1"/>
</dbReference>
<dbReference type="PANTHER" id="PTHR47506:SF6">
    <property type="entry name" value="HTH-TYPE TRANSCRIPTIONAL REPRESSOR NEMR"/>
    <property type="match status" value="1"/>
</dbReference>
<sequence>MQTAESLLCTRGYAGFSYADLAEAVGIRKASIHHHFPAKEDLGVAVVEAYVERVARGLEGIEHECPTVDDRLAAFSQWFTQSMGRRQLPLCGALAAEMTVLPERLQTLTRQFFRLQLQWLQKVLDEGKAAGQLPQDADTAARARQVLGLLEGVSFIDWALNENPPSLASDVLYRIAGVVRSQAAAQRKHDVS</sequence>
<proteinExistence type="predicted"/>
<dbReference type="Pfam" id="PF16925">
    <property type="entry name" value="TetR_C_13"/>
    <property type="match status" value="1"/>
</dbReference>
<protein>
    <submittedName>
        <fullName evidence="6">TetR/AcrR family transcriptional regulator</fullName>
    </submittedName>
</protein>
<dbReference type="PANTHER" id="PTHR47506">
    <property type="entry name" value="TRANSCRIPTIONAL REGULATORY PROTEIN"/>
    <property type="match status" value="1"/>
</dbReference>
<organism evidence="6 7">
    <name type="scientific">Alcaligenes xylosoxydans xylosoxydans</name>
    <name type="common">Achromobacter xylosoxidans</name>
    <dbReference type="NCBI Taxonomy" id="85698"/>
    <lineage>
        <taxon>Bacteria</taxon>
        <taxon>Pseudomonadati</taxon>
        <taxon>Pseudomonadota</taxon>
        <taxon>Betaproteobacteria</taxon>
        <taxon>Burkholderiales</taxon>
        <taxon>Alcaligenaceae</taxon>
        <taxon>Achromobacter</taxon>
    </lineage>
</organism>
<gene>
    <name evidence="6" type="ORF">O9570_31125</name>
</gene>
<dbReference type="InterPro" id="IPR036271">
    <property type="entry name" value="Tet_transcr_reg_TetR-rel_C_sf"/>
</dbReference>
<keyword evidence="3" id="KW-0804">Transcription</keyword>
<dbReference type="PROSITE" id="PS50977">
    <property type="entry name" value="HTH_TETR_2"/>
    <property type="match status" value="1"/>
</dbReference>
<feature type="domain" description="HTH tetR-type" evidence="5">
    <location>
        <begin position="1"/>
        <end position="54"/>
    </location>
</feature>
<dbReference type="InterPro" id="IPR001647">
    <property type="entry name" value="HTH_TetR"/>
</dbReference>
<comment type="caution">
    <text evidence="6">The sequence shown here is derived from an EMBL/GenBank/DDBJ whole genome shotgun (WGS) entry which is preliminary data.</text>
</comment>
<evidence type="ECO:0000256" key="2">
    <source>
        <dbReference type="ARBA" id="ARBA00023125"/>
    </source>
</evidence>
<dbReference type="SUPFAM" id="SSF46689">
    <property type="entry name" value="Homeodomain-like"/>
    <property type="match status" value="1"/>
</dbReference>
<reference evidence="6" key="1">
    <citation type="submission" date="2022-12" db="EMBL/GenBank/DDBJ databases">
        <authorList>
            <person name="Voronina O.L."/>
            <person name="Kunda M.S."/>
            <person name="Ryzhova N."/>
            <person name="Aksenova E.I."/>
        </authorList>
    </citation>
    <scope>NUCLEOTIDE SEQUENCE</scope>
    <source>
        <strain evidence="6">SCCH136:Ach223948</strain>
    </source>
</reference>
<evidence type="ECO:0000259" key="5">
    <source>
        <dbReference type="PROSITE" id="PS50977"/>
    </source>
</evidence>
<accession>A0A9X3R8W3</accession>
<dbReference type="InterPro" id="IPR011075">
    <property type="entry name" value="TetR_C"/>
</dbReference>
<keyword evidence="1" id="KW-0805">Transcription regulation</keyword>
<evidence type="ECO:0000256" key="4">
    <source>
        <dbReference type="PROSITE-ProRule" id="PRU00335"/>
    </source>
</evidence>
<dbReference type="RefSeq" id="WP_020206720.1">
    <property type="nucleotide sequence ID" value="NZ_JAOEEI010000078.1"/>
</dbReference>
<evidence type="ECO:0000256" key="3">
    <source>
        <dbReference type="ARBA" id="ARBA00023163"/>
    </source>
</evidence>
<evidence type="ECO:0000313" key="6">
    <source>
        <dbReference type="EMBL" id="MCZ8405935.1"/>
    </source>
</evidence>